<evidence type="ECO:0000256" key="5">
    <source>
        <dbReference type="ARBA" id="ARBA00023136"/>
    </source>
</evidence>
<evidence type="ECO:0000256" key="3">
    <source>
        <dbReference type="ARBA" id="ARBA00022692"/>
    </source>
</evidence>
<feature type="region of interest" description="Disordered" evidence="6">
    <location>
        <begin position="189"/>
        <end position="211"/>
    </location>
</feature>
<evidence type="ECO:0000313" key="9">
    <source>
        <dbReference type="RefSeq" id="XP_022720088.1"/>
    </source>
</evidence>
<feature type="transmembrane region" description="Helical" evidence="7">
    <location>
        <begin position="160"/>
        <end position="180"/>
    </location>
</feature>
<dbReference type="OrthoDB" id="657601at2759"/>
<dbReference type="KEGG" id="dzi:111277919"/>
<comment type="subcellular location">
    <subcellularLocation>
        <location evidence="1">Membrane</location>
        <topology evidence="1">Multi-pass membrane protein</topology>
    </subcellularLocation>
</comment>
<keyword evidence="8" id="KW-1185">Reference proteome</keyword>
<dbReference type="RefSeq" id="XP_022720088.1">
    <property type="nucleotide sequence ID" value="XM_022864353.1"/>
</dbReference>
<evidence type="ECO:0000256" key="7">
    <source>
        <dbReference type="SAM" id="Phobius"/>
    </source>
</evidence>
<dbReference type="PANTHER" id="PTHR31621">
    <property type="entry name" value="PROTEIN DMP3"/>
    <property type="match status" value="1"/>
</dbReference>
<protein>
    <submittedName>
        <fullName evidence="9">Protein DMP10</fullName>
    </submittedName>
</protein>
<dbReference type="InterPro" id="IPR007770">
    <property type="entry name" value="DMP"/>
</dbReference>
<keyword evidence="3 7" id="KW-0812">Transmembrane</keyword>
<reference evidence="9" key="1">
    <citation type="submission" date="2025-08" db="UniProtKB">
        <authorList>
            <consortium name="RefSeq"/>
        </authorList>
    </citation>
    <scope>IDENTIFICATION</scope>
    <source>
        <tissue evidence="9">Fruit stalk</tissue>
    </source>
</reference>
<accession>A0A6P5WW62</accession>
<proteinExistence type="inferred from homology"/>
<dbReference type="PANTHER" id="PTHR31621:SF5">
    <property type="entry name" value="PROTEIN DMP10"/>
    <property type="match status" value="1"/>
</dbReference>
<feature type="compositionally biased region" description="Basic and acidic residues" evidence="6">
    <location>
        <begin position="191"/>
        <end position="211"/>
    </location>
</feature>
<comment type="similarity">
    <text evidence="2">Belongs to the plant DMP1 protein family.</text>
</comment>
<feature type="transmembrane region" description="Helical" evidence="7">
    <location>
        <begin position="53"/>
        <end position="71"/>
    </location>
</feature>
<organism evidence="8 9">
    <name type="scientific">Durio zibethinus</name>
    <name type="common">Durian</name>
    <dbReference type="NCBI Taxonomy" id="66656"/>
    <lineage>
        <taxon>Eukaryota</taxon>
        <taxon>Viridiplantae</taxon>
        <taxon>Streptophyta</taxon>
        <taxon>Embryophyta</taxon>
        <taxon>Tracheophyta</taxon>
        <taxon>Spermatophyta</taxon>
        <taxon>Magnoliopsida</taxon>
        <taxon>eudicotyledons</taxon>
        <taxon>Gunneridae</taxon>
        <taxon>Pentapetalae</taxon>
        <taxon>rosids</taxon>
        <taxon>malvids</taxon>
        <taxon>Malvales</taxon>
        <taxon>Malvaceae</taxon>
        <taxon>Helicteroideae</taxon>
        <taxon>Durio</taxon>
    </lineage>
</organism>
<feature type="transmembrane region" description="Helical" evidence="7">
    <location>
        <begin position="121"/>
        <end position="140"/>
    </location>
</feature>
<evidence type="ECO:0000256" key="2">
    <source>
        <dbReference type="ARBA" id="ARBA00008707"/>
    </source>
</evidence>
<name>A0A6P5WW62_DURZI</name>
<evidence type="ECO:0000256" key="4">
    <source>
        <dbReference type="ARBA" id="ARBA00022989"/>
    </source>
</evidence>
<keyword evidence="4 7" id="KW-1133">Transmembrane helix</keyword>
<dbReference type="Proteomes" id="UP000515121">
    <property type="component" value="Unplaced"/>
</dbReference>
<evidence type="ECO:0000256" key="1">
    <source>
        <dbReference type="ARBA" id="ARBA00004141"/>
    </source>
</evidence>
<sequence>MASNRASIPRFAPKALPGTANLVNLLPTGTVFAFQAIIPSFSNNGKCEIVHKYMVLGLIIVCSLGCFLSSFTDSFVGSDNKLYYGLATIKGLWVFNDERDDGLDLENNEEEAKKILRKYRLTPIDFVHAFGSVTLFLVMACSSFDVQGCFFPEPGANGNALMTNLPLAGGLLASGLFMLFPTKRRGIGYADKPDHGDRKEEKQTHTKADTT</sequence>
<dbReference type="AlphaFoldDB" id="A0A6P5WW62"/>
<dbReference type="GO" id="GO:0005737">
    <property type="term" value="C:cytoplasm"/>
    <property type="evidence" value="ECO:0007669"/>
    <property type="project" value="UniProtKB-ARBA"/>
</dbReference>
<keyword evidence="5 7" id="KW-0472">Membrane</keyword>
<dbReference type="GeneID" id="111277919"/>
<dbReference type="Pfam" id="PF05078">
    <property type="entry name" value="DUF679"/>
    <property type="match status" value="1"/>
</dbReference>
<feature type="transmembrane region" description="Helical" evidence="7">
    <location>
        <begin position="21"/>
        <end position="41"/>
    </location>
</feature>
<dbReference type="GO" id="GO:0010256">
    <property type="term" value="P:endomembrane system organization"/>
    <property type="evidence" value="ECO:0007669"/>
    <property type="project" value="TreeGrafter"/>
</dbReference>
<dbReference type="GO" id="GO:0016020">
    <property type="term" value="C:membrane"/>
    <property type="evidence" value="ECO:0007669"/>
    <property type="project" value="UniProtKB-SubCell"/>
</dbReference>
<evidence type="ECO:0000313" key="8">
    <source>
        <dbReference type="Proteomes" id="UP000515121"/>
    </source>
</evidence>
<gene>
    <name evidence="9" type="primary">LOC111277919</name>
</gene>
<evidence type="ECO:0000256" key="6">
    <source>
        <dbReference type="SAM" id="MobiDB-lite"/>
    </source>
</evidence>